<dbReference type="AlphaFoldDB" id="A0A514CIY4"/>
<proteinExistence type="inferred from homology"/>
<dbReference type="Proteomes" id="UP000316614">
    <property type="component" value="Chromosome"/>
</dbReference>
<evidence type="ECO:0000256" key="1">
    <source>
        <dbReference type="ARBA" id="ARBA00006817"/>
    </source>
</evidence>
<dbReference type="RefSeq" id="WP_141615026.1">
    <property type="nucleotide sequence ID" value="NZ_CP041253.1"/>
</dbReference>
<dbReference type="Gene3D" id="3.30.530.20">
    <property type="match status" value="1"/>
</dbReference>
<dbReference type="Pfam" id="PF08327">
    <property type="entry name" value="AHSA1"/>
    <property type="match status" value="1"/>
</dbReference>
<dbReference type="InterPro" id="IPR023393">
    <property type="entry name" value="START-like_dom_sf"/>
</dbReference>
<sequence>MSTLIILEAKPECEIVTKRLLNFTREAVYTVWTDPKHLKKWWGPKGFSNTFNRYDFVEGGKWSFVMHGPTQGNYNNECVFVRIKPRELVVWNHESPPVFQGEVIFEEISPSQTKVTYKMKFHTIEECKKLRGIVPGKNEENLDRLEAELTMINLSYNASPNTFG</sequence>
<protein>
    <submittedName>
        <fullName evidence="3">ATPase</fullName>
    </submittedName>
</protein>
<feature type="domain" description="Activator of Hsp90 ATPase homologue 1/2-like C-terminal" evidence="2">
    <location>
        <begin position="23"/>
        <end position="149"/>
    </location>
</feature>
<dbReference type="OrthoDB" id="384974at2"/>
<comment type="similarity">
    <text evidence="1">Belongs to the AHA1 family.</text>
</comment>
<evidence type="ECO:0000259" key="2">
    <source>
        <dbReference type="Pfam" id="PF08327"/>
    </source>
</evidence>
<reference evidence="3 4" key="1">
    <citation type="submission" date="2019-06" db="EMBL/GenBank/DDBJ databases">
        <title>Echinicola alkalisoli sp. nov. isolated from saline soil.</title>
        <authorList>
            <person name="Sun J.-Q."/>
            <person name="Xu L."/>
        </authorList>
    </citation>
    <scope>NUCLEOTIDE SEQUENCE [LARGE SCALE GENOMIC DNA]</scope>
    <source>
        <strain evidence="3 4">LN3S3</strain>
    </source>
</reference>
<dbReference type="EMBL" id="CP041253">
    <property type="protein sequence ID" value="QDH79787.1"/>
    <property type="molecule type" value="Genomic_DNA"/>
</dbReference>
<name>A0A514CIY4_9BACT</name>
<gene>
    <name evidence="3" type="ORF">FKX85_12390</name>
</gene>
<dbReference type="KEGG" id="echi:FKX85_12390"/>
<evidence type="ECO:0000313" key="3">
    <source>
        <dbReference type="EMBL" id="QDH79787.1"/>
    </source>
</evidence>
<dbReference type="SUPFAM" id="SSF55961">
    <property type="entry name" value="Bet v1-like"/>
    <property type="match status" value="1"/>
</dbReference>
<keyword evidence="4" id="KW-1185">Reference proteome</keyword>
<organism evidence="3 4">
    <name type="scientific">Echinicola soli</name>
    <dbReference type="NCBI Taxonomy" id="2591634"/>
    <lineage>
        <taxon>Bacteria</taxon>
        <taxon>Pseudomonadati</taxon>
        <taxon>Bacteroidota</taxon>
        <taxon>Cytophagia</taxon>
        <taxon>Cytophagales</taxon>
        <taxon>Cyclobacteriaceae</taxon>
        <taxon>Echinicola</taxon>
    </lineage>
</organism>
<accession>A0A514CIY4</accession>
<evidence type="ECO:0000313" key="4">
    <source>
        <dbReference type="Proteomes" id="UP000316614"/>
    </source>
</evidence>
<dbReference type="InterPro" id="IPR013538">
    <property type="entry name" value="ASHA1/2-like_C"/>
</dbReference>